<sequence>MDKNNQRSVSFINYKRGLQTRISTVSSKNRSKNNSVPANDLEILHLEVKELMEKSAVEYVPQADILNGFYNSSEKNRGLETRNKSKAPQQVSQKTTLQNGLSINSFECSKTRGLGNISRSKGRIYAYPCISKTQTVSEVLCKKQPLLTIFSSTIWSFQVLQIVSRHQTGISGTWTTGF</sequence>
<dbReference type="EMBL" id="CACVKT020010437">
    <property type="protein sequence ID" value="CAC5426581.1"/>
    <property type="molecule type" value="Genomic_DNA"/>
</dbReference>
<dbReference type="Proteomes" id="UP000507470">
    <property type="component" value="Unassembled WGS sequence"/>
</dbReference>
<organism evidence="1 2">
    <name type="scientific">Mytilus coruscus</name>
    <name type="common">Sea mussel</name>
    <dbReference type="NCBI Taxonomy" id="42192"/>
    <lineage>
        <taxon>Eukaryota</taxon>
        <taxon>Metazoa</taxon>
        <taxon>Spiralia</taxon>
        <taxon>Lophotrochozoa</taxon>
        <taxon>Mollusca</taxon>
        <taxon>Bivalvia</taxon>
        <taxon>Autobranchia</taxon>
        <taxon>Pteriomorphia</taxon>
        <taxon>Mytilida</taxon>
        <taxon>Mytiloidea</taxon>
        <taxon>Mytilidae</taxon>
        <taxon>Mytilinae</taxon>
        <taxon>Mytilus</taxon>
    </lineage>
</organism>
<keyword evidence="2" id="KW-1185">Reference proteome</keyword>
<reference evidence="1 2" key="1">
    <citation type="submission" date="2020-06" db="EMBL/GenBank/DDBJ databases">
        <authorList>
            <person name="Li R."/>
            <person name="Bekaert M."/>
        </authorList>
    </citation>
    <scope>NUCLEOTIDE SEQUENCE [LARGE SCALE GENOMIC DNA]</scope>
    <source>
        <strain evidence="2">wild</strain>
    </source>
</reference>
<name>A0A6J8F548_MYTCO</name>
<dbReference type="AlphaFoldDB" id="A0A6J8F548"/>
<evidence type="ECO:0000313" key="2">
    <source>
        <dbReference type="Proteomes" id="UP000507470"/>
    </source>
</evidence>
<evidence type="ECO:0000313" key="1">
    <source>
        <dbReference type="EMBL" id="CAC5426581.1"/>
    </source>
</evidence>
<gene>
    <name evidence="1" type="ORF">MCOR_58277</name>
</gene>
<accession>A0A6J8F548</accession>
<protein>
    <submittedName>
        <fullName evidence="1">Uncharacterized protein</fullName>
    </submittedName>
</protein>
<proteinExistence type="predicted"/>